<accession>A0A3S1DP00</accession>
<dbReference type="PANTHER" id="PTHR43065">
    <property type="entry name" value="SENSOR HISTIDINE KINASE"/>
    <property type="match status" value="1"/>
</dbReference>
<comment type="catalytic activity">
    <reaction evidence="1">
        <text>ATP + protein L-histidine = ADP + protein N-phospho-L-histidine.</text>
        <dbReference type="EC" id="2.7.13.3"/>
    </reaction>
</comment>
<dbReference type="PROSITE" id="PS50283">
    <property type="entry name" value="NA_SOLUT_SYMP_3"/>
    <property type="match status" value="1"/>
</dbReference>
<feature type="transmembrane region" description="Helical" evidence="14">
    <location>
        <begin position="182"/>
        <end position="209"/>
    </location>
</feature>
<keyword evidence="11 14" id="KW-1133">Transmembrane helix</keyword>
<evidence type="ECO:0000256" key="1">
    <source>
        <dbReference type="ARBA" id="ARBA00000085"/>
    </source>
</evidence>
<feature type="transmembrane region" description="Helical" evidence="14">
    <location>
        <begin position="424"/>
        <end position="445"/>
    </location>
</feature>
<keyword evidence="7 14" id="KW-0812">Transmembrane</keyword>
<proteinExistence type="inferred from homology"/>
<dbReference type="InterPro" id="IPR001734">
    <property type="entry name" value="Na/solute_symporter"/>
</dbReference>
<feature type="domain" description="Histidine kinase" evidence="15">
    <location>
        <begin position="754"/>
        <end position="968"/>
    </location>
</feature>
<organism evidence="16 17">
    <name type="scientific">Vreelandella andesensis</name>
    <dbReference type="NCBI Taxonomy" id="447567"/>
    <lineage>
        <taxon>Bacteria</taxon>
        <taxon>Pseudomonadati</taxon>
        <taxon>Pseudomonadota</taxon>
        <taxon>Gammaproteobacteria</taxon>
        <taxon>Oceanospirillales</taxon>
        <taxon>Halomonadaceae</taxon>
        <taxon>Vreelandella</taxon>
    </lineage>
</organism>
<dbReference type="SMART" id="SM00388">
    <property type="entry name" value="HisKA"/>
    <property type="match status" value="1"/>
</dbReference>
<evidence type="ECO:0000256" key="6">
    <source>
        <dbReference type="ARBA" id="ARBA00022679"/>
    </source>
</evidence>
<feature type="transmembrane region" description="Helical" evidence="14">
    <location>
        <begin position="241"/>
        <end position="260"/>
    </location>
</feature>
<evidence type="ECO:0000259" key="15">
    <source>
        <dbReference type="PROSITE" id="PS50109"/>
    </source>
</evidence>
<evidence type="ECO:0000256" key="4">
    <source>
        <dbReference type="ARBA" id="ARBA00012438"/>
    </source>
</evidence>
<keyword evidence="8" id="KW-0547">Nucleotide-binding</keyword>
<dbReference type="GO" id="GO:0005524">
    <property type="term" value="F:ATP binding"/>
    <property type="evidence" value="ECO:0007669"/>
    <property type="project" value="UniProtKB-KW"/>
</dbReference>
<comment type="similarity">
    <text evidence="3">Belongs to the sodium:solute symporter (SSF) (TC 2.A.21) family.</text>
</comment>
<dbReference type="RefSeq" id="WP_126946645.1">
    <property type="nucleotide sequence ID" value="NZ_RZHG01000018.1"/>
</dbReference>
<evidence type="ECO:0000256" key="10">
    <source>
        <dbReference type="ARBA" id="ARBA00022840"/>
    </source>
</evidence>
<keyword evidence="10" id="KW-0067">ATP-binding</keyword>
<evidence type="ECO:0000256" key="11">
    <source>
        <dbReference type="ARBA" id="ARBA00022989"/>
    </source>
</evidence>
<keyword evidence="6" id="KW-0808">Transferase</keyword>
<dbReference type="InterPro" id="IPR036890">
    <property type="entry name" value="HATPase_C_sf"/>
</dbReference>
<keyword evidence="13 14" id="KW-0472">Membrane</keyword>
<dbReference type="GO" id="GO:0022857">
    <property type="term" value="F:transmembrane transporter activity"/>
    <property type="evidence" value="ECO:0007669"/>
    <property type="project" value="InterPro"/>
</dbReference>
<keyword evidence="5" id="KW-0597">Phosphoprotein</keyword>
<feature type="transmembrane region" description="Helical" evidence="14">
    <location>
        <begin position="314"/>
        <end position="340"/>
    </location>
</feature>
<evidence type="ECO:0000256" key="12">
    <source>
        <dbReference type="ARBA" id="ARBA00023012"/>
    </source>
</evidence>
<evidence type="ECO:0000313" key="16">
    <source>
        <dbReference type="EMBL" id="RUR30806.1"/>
    </source>
</evidence>
<dbReference type="InterPro" id="IPR003594">
    <property type="entry name" value="HATPase_dom"/>
</dbReference>
<protein>
    <recommendedName>
        <fullName evidence="4">histidine kinase</fullName>
        <ecNumber evidence="4">2.7.13.3</ecNumber>
    </recommendedName>
</protein>
<dbReference type="InterPro" id="IPR003661">
    <property type="entry name" value="HisK_dim/P_dom"/>
</dbReference>
<keyword evidence="9" id="KW-0418">Kinase</keyword>
<evidence type="ECO:0000256" key="3">
    <source>
        <dbReference type="ARBA" id="ARBA00006434"/>
    </source>
</evidence>
<feature type="transmembrane region" description="Helical" evidence="14">
    <location>
        <begin position="39"/>
        <end position="59"/>
    </location>
</feature>
<dbReference type="Pfam" id="PF00512">
    <property type="entry name" value="HisKA"/>
    <property type="match status" value="1"/>
</dbReference>
<keyword evidence="12" id="KW-0902">Two-component regulatory system</keyword>
<evidence type="ECO:0000256" key="14">
    <source>
        <dbReference type="SAM" id="Phobius"/>
    </source>
</evidence>
<dbReference type="PRINTS" id="PR00344">
    <property type="entry name" value="BCTRLSENSOR"/>
</dbReference>
<feature type="transmembrane region" description="Helical" evidence="14">
    <location>
        <begin position="361"/>
        <end position="384"/>
    </location>
</feature>
<feature type="transmembrane region" description="Helical" evidence="14">
    <location>
        <begin position="396"/>
        <end position="417"/>
    </location>
</feature>
<dbReference type="AlphaFoldDB" id="A0A3S1DP00"/>
<dbReference type="InterPro" id="IPR004358">
    <property type="entry name" value="Sig_transdc_His_kin-like_C"/>
</dbReference>
<dbReference type="InterPro" id="IPR038377">
    <property type="entry name" value="Na/Glc_symporter_sf"/>
</dbReference>
<dbReference type="Gene3D" id="1.10.287.130">
    <property type="match status" value="1"/>
</dbReference>
<dbReference type="Proteomes" id="UP000287336">
    <property type="component" value="Unassembled WGS sequence"/>
</dbReference>
<evidence type="ECO:0000256" key="13">
    <source>
        <dbReference type="ARBA" id="ARBA00023136"/>
    </source>
</evidence>
<dbReference type="Gene3D" id="1.20.1730.10">
    <property type="entry name" value="Sodium/glucose cotransporter"/>
    <property type="match status" value="1"/>
</dbReference>
<keyword evidence="17" id="KW-1185">Reference proteome</keyword>
<evidence type="ECO:0000256" key="2">
    <source>
        <dbReference type="ARBA" id="ARBA00004141"/>
    </source>
</evidence>
<dbReference type="SUPFAM" id="SSF47384">
    <property type="entry name" value="Homodimeric domain of signal transducing histidine kinase"/>
    <property type="match status" value="1"/>
</dbReference>
<dbReference type="Gene3D" id="3.30.565.10">
    <property type="entry name" value="Histidine kinase-like ATPase, C-terminal domain"/>
    <property type="match status" value="1"/>
</dbReference>
<comment type="subcellular location">
    <subcellularLocation>
        <location evidence="2">Membrane</location>
        <topology evidence="2">Multi-pass membrane protein</topology>
    </subcellularLocation>
</comment>
<comment type="caution">
    <text evidence="16">The sequence shown here is derived from an EMBL/GenBank/DDBJ whole genome shotgun (WGS) entry which is preliminary data.</text>
</comment>
<evidence type="ECO:0000256" key="5">
    <source>
        <dbReference type="ARBA" id="ARBA00022553"/>
    </source>
</evidence>
<feature type="transmembrane region" description="Helical" evidence="14">
    <location>
        <begin position="465"/>
        <end position="487"/>
    </location>
</feature>
<evidence type="ECO:0000256" key="9">
    <source>
        <dbReference type="ARBA" id="ARBA00022777"/>
    </source>
</evidence>
<evidence type="ECO:0000313" key="17">
    <source>
        <dbReference type="Proteomes" id="UP000287336"/>
    </source>
</evidence>
<dbReference type="PANTHER" id="PTHR43065:SF10">
    <property type="entry name" value="PEROXIDE STRESS-ACTIVATED HISTIDINE KINASE MAK3"/>
    <property type="match status" value="1"/>
</dbReference>
<feature type="transmembrane region" description="Helical" evidence="14">
    <location>
        <begin position="272"/>
        <end position="294"/>
    </location>
</feature>
<dbReference type="GO" id="GO:0016020">
    <property type="term" value="C:membrane"/>
    <property type="evidence" value="ECO:0007669"/>
    <property type="project" value="UniProtKB-SubCell"/>
</dbReference>
<dbReference type="InterPro" id="IPR005467">
    <property type="entry name" value="His_kinase_dom"/>
</dbReference>
<dbReference type="OrthoDB" id="9764438at2"/>
<dbReference type="EC" id="2.7.13.3" evidence="4"/>
<dbReference type="SMART" id="SM00387">
    <property type="entry name" value="HATPase_c"/>
    <property type="match status" value="1"/>
</dbReference>
<feature type="transmembrane region" description="Helical" evidence="14">
    <location>
        <begin position="6"/>
        <end position="27"/>
    </location>
</feature>
<gene>
    <name evidence="16" type="ORF">ELY33_08295</name>
</gene>
<sequence length="981" mass="106994">MSVELLGVVLLGLGYLALLFACGMAVERGWVPARITRHPIVYTLALGVYASAWAVYGSIELAAKAGFGYLAYYLGAAGAFLLAPVLLVPIQRITRTYQLSSLADLFAFRYRSRWAGTLVTLISLLAVMPLLGIQVQTLSDAIYLLTGSRYSAAITLLFCGIIASFAVWFGARHSHRHRHDTLLSVIAFESIIKLLALLGLGAIALWWVFDGPHSLQQWLEGPGAAAQAATPQLEAPQWRTLLLLFFAAAFMMPHLFQITFAESLSRHTLLQASWTLPLFLLLMALPIPLIWWAAQSTNETIPVAAYAAFLMTEHWWVGALAFIGGLAAASGTMMMIALALSGMVLNHVVLVARPPEARSDLYGWLLWLRRGLVVAVIAGGWLFAESVGRYHSLTNLGLAAFVGMAQCLPGMLALLYWPGANRKGMVAGLMSGIIIWLWGLWLPLLFDMPMLSLPFTPLMSANAPIWYNVTLVSLAANILLLIIVSLFTRISEGERSAAEACSVDAVIRSKRLPLEAATAGDFPTYLAQALGDEAASREVDRALTALNLTPQERRPYALRRLRDRIQANLSGLMGPSVARDIVDRYLPYRHDDAPVTDDIHFVESRLEAYRSRLTGLARELDGLRRHHRQTLAYLPIGLCVLGDDDELLMWNQALSVLSGISGDSVIGSRRDSLPPPWPNLLGSVLNASQTPLYKQAVSLHGKDYFLTLHKAVLSGHDSRGGSVILVEDHTEMKWLEEELVHAARLASIGQLAAGVAHEIGNPITGISSLAQNLRYDTDDPALLETADQIQQLTQRVTKIVNSLVGFAHGGRQTLPLPASPASLSTISEDALHLIHLGRSGEDVSFTNDCPNDIVVRGDPQRLTQVMVNLLSNAKDACDTQGAVHIEAGKQANHAWWRVTDDGHGIDPSVKHRLFEPFTTTKPAGQGTGLGLSLAYQIINEHQGKIEVASPPPGKPRGTAITLWLPLYQQDDHLPHAQDTDC</sequence>
<reference evidence="16 17" key="1">
    <citation type="submission" date="2018-12" db="EMBL/GenBank/DDBJ databases">
        <title>three novel Halomonas strain isolated from plants.</title>
        <authorList>
            <person name="Sun C."/>
        </authorList>
    </citation>
    <scope>NUCLEOTIDE SEQUENCE [LARGE SCALE GENOMIC DNA]</scope>
    <source>
        <strain evidence="16 17">DSM 19434</strain>
    </source>
</reference>
<dbReference type="EMBL" id="RZHG01000018">
    <property type="protein sequence ID" value="RUR30806.1"/>
    <property type="molecule type" value="Genomic_DNA"/>
</dbReference>
<feature type="transmembrane region" description="Helical" evidence="14">
    <location>
        <begin position="71"/>
        <end position="93"/>
    </location>
</feature>
<evidence type="ECO:0000256" key="7">
    <source>
        <dbReference type="ARBA" id="ARBA00022692"/>
    </source>
</evidence>
<dbReference type="InterPro" id="IPR036097">
    <property type="entry name" value="HisK_dim/P_sf"/>
</dbReference>
<dbReference type="GO" id="GO:0000155">
    <property type="term" value="F:phosphorelay sensor kinase activity"/>
    <property type="evidence" value="ECO:0007669"/>
    <property type="project" value="InterPro"/>
</dbReference>
<name>A0A3S1DP00_9GAMM</name>
<feature type="transmembrane region" description="Helical" evidence="14">
    <location>
        <begin position="150"/>
        <end position="170"/>
    </location>
</feature>
<dbReference type="Pfam" id="PF02518">
    <property type="entry name" value="HATPase_c"/>
    <property type="match status" value="1"/>
</dbReference>
<feature type="transmembrane region" description="Helical" evidence="14">
    <location>
        <begin position="114"/>
        <end position="135"/>
    </location>
</feature>
<dbReference type="PROSITE" id="PS50109">
    <property type="entry name" value="HIS_KIN"/>
    <property type="match status" value="1"/>
</dbReference>
<evidence type="ECO:0000256" key="8">
    <source>
        <dbReference type="ARBA" id="ARBA00022741"/>
    </source>
</evidence>
<dbReference type="CDD" id="cd00082">
    <property type="entry name" value="HisKA"/>
    <property type="match status" value="1"/>
</dbReference>
<dbReference type="SUPFAM" id="SSF55874">
    <property type="entry name" value="ATPase domain of HSP90 chaperone/DNA topoisomerase II/histidine kinase"/>
    <property type="match status" value="1"/>
</dbReference>